<dbReference type="SUPFAM" id="SSF82714">
    <property type="entry name" value="Multidrug efflux transporter AcrB TolC docking domain, DN and DC subdomains"/>
    <property type="match status" value="1"/>
</dbReference>
<dbReference type="SUPFAM" id="SSF82693">
    <property type="entry name" value="Multidrug efflux transporter AcrB pore domain, PN1, PN2, PC1 and PC2 subdomains"/>
    <property type="match status" value="1"/>
</dbReference>
<organism evidence="1">
    <name type="scientific">marine sediment metagenome</name>
    <dbReference type="NCBI Taxonomy" id="412755"/>
    <lineage>
        <taxon>unclassified sequences</taxon>
        <taxon>metagenomes</taxon>
        <taxon>ecological metagenomes</taxon>
    </lineage>
</organism>
<protein>
    <recommendedName>
        <fullName evidence="2">Acriflavin resistance protein</fullName>
    </recommendedName>
</protein>
<comment type="caution">
    <text evidence="1">The sequence shown here is derived from an EMBL/GenBank/DDBJ whole genome shotgun (WGS) entry which is preliminary data.</text>
</comment>
<dbReference type="Pfam" id="PF00873">
    <property type="entry name" value="ACR_tran"/>
    <property type="match status" value="1"/>
</dbReference>
<dbReference type="AlphaFoldDB" id="X0YV87"/>
<feature type="non-terminal residue" evidence="1">
    <location>
        <position position="213"/>
    </location>
</feature>
<name>X0YV87_9ZZZZ</name>
<dbReference type="PANTHER" id="PTHR32063">
    <property type="match status" value="1"/>
</dbReference>
<sequence>FTVLPPVIQGLGTSGGFDFRLQDRGGIGSTQLQQWARQIIQDGSAQSGLVGLYTLFRADVPQIFIDVDRTKAKTLDIPLNDVFGTLQAFLGSAYVNDFNKFGRTYQVKVQAEPQFRVQAKDINQLEVRTNNGAMVPIGTLVDVEDTLGPQVVFRFNLYPAATIGGKPAPGFSSSQALTLMEEMVNTKLPPSMGFEWSGISFQEKQVGGEAMLV</sequence>
<feature type="non-terminal residue" evidence="1">
    <location>
        <position position="1"/>
    </location>
</feature>
<evidence type="ECO:0000313" key="1">
    <source>
        <dbReference type="EMBL" id="GAG52243.1"/>
    </source>
</evidence>
<evidence type="ECO:0008006" key="2">
    <source>
        <dbReference type="Google" id="ProtNLM"/>
    </source>
</evidence>
<dbReference type="GO" id="GO:0005886">
    <property type="term" value="C:plasma membrane"/>
    <property type="evidence" value="ECO:0007669"/>
    <property type="project" value="TreeGrafter"/>
</dbReference>
<accession>X0YV87</accession>
<dbReference type="GO" id="GO:0042910">
    <property type="term" value="F:xenobiotic transmembrane transporter activity"/>
    <property type="evidence" value="ECO:0007669"/>
    <property type="project" value="TreeGrafter"/>
</dbReference>
<dbReference type="Gene3D" id="3.30.2090.10">
    <property type="entry name" value="Multidrug efflux transporter AcrB TolC docking domain, DN and DC subdomains"/>
    <property type="match status" value="1"/>
</dbReference>
<dbReference type="EMBL" id="BARS01054877">
    <property type="protein sequence ID" value="GAG52243.1"/>
    <property type="molecule type" value="Genomic_DNA"/>
</dbReference>
<gene>
    <name evidence="1" type="ORF">S01H1_81140</name>
</gene>
<dbReference type="Gene3D" id="3.30.70.1440">
    <property type="entry name" value="Multidrug efflux transporter AcrB pore domain"/>
    <property type="match status" value="1"/>
</dbReference>
<proteinExistence type="predicted"/>
<dbReference type="PANTHER" id="PTHR32063:SF24">
    <property type="entry name" value="CATION EFFLUX SYSTEM (ACRB_ACRD_ACRF FAMILY)"/>
    <property type="match status" value="1"/>
</dbReference>
<dbReference type="InterPro" id="IPR001036">
    <property type="entry name" value="Acrflvin-R"/>
</dbReference>
<reference evidence="1" key="1">
    <citation type="journal article" date="2014" name="Front. Microbiol.">
        <title>High frequency of phylogenetically diverse reductive dehalogenase-homologous genes in deep subseafloor sedimentary metagenomes.</title>
        <authorList>
            <person name="Kawai M."/>
            <person name="Futagami T."/>
            <person name="Toyoda A."/>
            <person name="Takaki Y."/>
            <person name="Nishi S."/>
            <person name="Hori S."/>
            <person name="Arai W."/>
            <person name="Tsubouchi T."/>
            <person name="Morono Y."/>
            <person name="Uchiyama I."/>
            <person name="Ito T."/>
            <person name="Fujiyama A."/>
            <person name="Inagaki F."/>
            <person name="Takami H."/>
        </authorList>
    </citation>
    <scope>NUCLEOTIDE SEQUENCE</scope>
    <source>
        <strain evidence="1">Expedition CK06-06</strain>
    </source>
</reference>
<dbReference type="InterPro" id="IPR027463">
    <property type="entry name" value="AcrB_DN_DC_subdom"/>
</dbReference>